<evidence type="ECO:0000259" key="11">
    <source>
        <dbReference type="Pfam" id="PF03716"/>
    </source>
</evidence>
<evidence type="ECO:0000256" key="9">
    <source>
        <dbReference type="ARBA" id="ARBA00023280"/>
    </source>
</evidence>
<name>C9WBF7_9GEMI</name>
<keyword evidence="9" id="KW-0899">Viral immunoevasion</keyword>
<comment type="subunit">
    <text evidence="4 10">Interacts with host SGS3.</text>
</comment>
<evidence type="ECO:0000256" key="10">
    <source>
        <dbReference type="RuleBase" id="RU364051"/>
    </source>
</evidence>
<dbReference type="InterPro" id="IPR002511">
    <property type="entry name" value="Gemini_V2"/>
</dbReference>
<dbReference type="InterPro" id="IPR005159">
    <property type="entry name" value="WCCH"/>
</dbReference>
<accession>C9WBF7</accession>
<keyword evidence="6 10" id="KW-0945">Host-virus interaction</keyword>
<evidence type="ECO:0000256" key="1">
    <source>
        <dbReference type="ARBA" id="ARBA00003603"/>
    </source>
</evidence>
<organism evidence="12">
    <name type="scientific">Tomato leaf curl Sulawesi virus</name>
    <dbReference type="NCBI Taxonomy" id="634441"/>
    <lineage>
        <taxon>Viruses</taxon>
        <taxon>Monodnaviria</taxon>
        <taxon>Shotokuvirae</taxon>
        <taxon>Cressdnaviricota</taxon>
        <taxon>Repensiviricetes</taxon>
        <taxon>Geplafuvirales</taxon>
        <taxon>Geminiviridae</taxon>
        <taxon>Begomovirus</taxon>
        <taxon>Begomovirus solanumsulawesiense</taxon>
    </lineage>
</organism>
<evidence type="ECO:0000256" key="7">
    <source>
        <dbReference type="ARBA" id="ARBA00022632"/>
    </source>
</evidence>
<dbReference type="Pfam" id="PF03716">
    <property type="entry name" value="WCCH"/>
    <property type="match status" value="1"/>
</dbReference>
<evidence type="ECO:0000256" key="8">
    <source>
        <dbReference type="ARBA" id="ARBA00023200"/>
    </source>
</evidence>
<dbReference type="GO" id="GO:0044220">
    <property type="term" value="C:host cell perinuclear region of cytoplasm"/>
    <property type="evidence" value="ECO:0007669"/>
    <property type="project" value="UniProtKB-SubCell"/>
</dbReference>
<keyword evidence="5 10" id="KW-0941">Suppressor of RNA silencing</keyword>
<evidence type="ECO:0000256" key="5">
    <source>
        <dbReference type="ARBA" id="ARBA00022463"/>
    </source>
</evidence>
<protein>
    <recommendedName>
        <fullName evidence="10">Protein V2</fullName>
    </recommendedName>
</protein>
<evidence type="ECO:0000313" key="12">
    <source>
        <dbReference type="EMBL" id="ACO83230.1"/>
    </source>
</evidence>
<dbReference type="EMBL" id="FJ237614">
    <property type="protein sequence ID" value="ACO83230.1"/>
    <property type="molecule type" value="Genomic_DNA"/>
</dbReference>
<dbReference type="Pfam" id="PF01524">
    <property type="entry name" value="Gemini_V2"/>
    <property type="match status" value="1"/>
</dbReference>
<keyword evidence="7" id="KW-1090">Inhibition of host innate immune response by virus</keyword>
<comment type="function">
    <text evidence="1 10">Through its interaction with host SGS3, acts as a suppressor of RNA-mediated gene silencing, also known as post-transcriptional gene silencing (PTGS), a mechanism of plant viral defense that limits the accumulation of viral RNAs.</text>
</comment>
<keyword evidence="8 10" id="KW-1035">Host cytoplasm</keyword>
<comment type="subcellular location">
    <subcellularLocation>
        <location evidence="2 10">Host cytoplasm</location>
        <location evidence="2 10">Host perinuclear region</location>
    </subcellularLocation>
</comment>
<evidence type="ECO:0000256" key="3">
    <source>
        <dbReference type="ARBA" id="ARBA00009397"/>
    </source>
</evidence>
<proteinExistence type="inferred from homology"/>
<evidence type="ECO:0000256" key="6">
    <source>
        <dbReference type="ARBA" id="ARBA00022581"/>
    </source>
</evidence>
<sequence>MANMWDPLIHPFPDTLHGFRCMLAIKYLQSFECKYSPDTVGREFIRDLICILRCKNYAEAFHRYSVVTANVYNTPEAKLRESVQSPCSCPHCPRHVIQKTCLDRSSNVPETQILPCQKEQ</sequence>
<feature type="domain" description="WCCH motif" evidence="11">
    <location>
        <begin position="83"/>
        <end position="95"/>
    </location>
</feature>
<dbReference type="GO" id="GO:0052170">
    <property type="term" value="P:symbiont-mediated suppression of host innate immune response"/>
    <property type="evidence" value="ECO:0007669"/>
    <property type="project" value="UniProtKB-KW"/>
</dbReference>
<evidence type="ECO:0000256" key="2">
    <source>
        <dbReference type="ARBA" id="ARBA00004407"/>
    </source>
</evidence>
<reference evidence="12" key="1">
    <citation type="journal article" date="2009" name="Plant Dis.">
        <title>Identification of a New Begomovirus Associated with Yellow Leaf Curl Diseases of Tomato and Pepper in Sulawesi, Indonesia.</title>
        <authorList>
            <person name="Tsai W.S."/>
            <person name="Shih S.L."/>
            <person name="Green S.K."/>
            <person name="Lee L.M."/>
            <person name="Luther G.C."/>
            <person name="Ratulangi M."/>
            <person name="Sembel D.T."/>
            <person name="Jan F.-J."/>
        </authorList>
    </citation>
    <scope>NUCLEOTIDE SEQUENCE</scope>
    <source>
        <strain evidence="12">FI01No1-2</strain>
    </source>
</reference>
<dbReference type="GO" id="GO:0060967">
    <property type="term" value="P:negative regulation of gene silencing by regulatory ncRNA"/>
    <property type="evidence" value="ECO:0007669"/>
    <property type="project" value="InterPro"/>
</dbReference>
<comment type="similarity">
    <text evidence="3 10">Belongs to the geminiviridae protein AV2/V2 family.</text>
</comment>
<evidence type="ECO:0000256" key="4">
    <source>
        <dbReference type="ARBA" id="ARBA00011105"/>
    </source>
</evidence>